<feature type="domain" description="SEA" evidence="15">
    <location>
        <begin position="92"/>
        <end position="208"/>
    </location>
</feature>
<evidence type="ECO:0000256" key="1">
    <source>
        <dbReference type="ARBA" id="ARBA00004606"/>
    </source>
</evidence>
<dbReference type="FunFam" id="2.60.120.290:FF:000013">
    <property type="entry name" value="Membrane frizzled-related protein"/>
    <property type="match status" value="1"/>
</dbReference>
<keyword evidence="2 12" id="KW-0645">Protease</keyword>
<dbReference type="Pfam" id="PF01390">
    <property type="entry name" value="SEA"/>
    <property type="match status" value="1"/>
</dbReference>
<dbReference type="AlphaFoldDB" id="A0AAE0QT39"/>
<dbReference type="SMART" id="SM00020">
    <property type="entry name" value="Tryp_SPc"/>
    <property type="match status" value="1"/>
</dbReference>
<dbReference type="PANTHER" id="PTHR24252">
    <property type="entry name" value="ACROSIN-RELATED"/>
    <property type="match status" value="1"/>
</dbReference>
<feature type="disulfide bond" evidence="11">
    <location>
        <begin position="552"/>
        <end position="567"/>
    </location>
</feature>
<keyword evidence="7" id="KW-0735">Signal-anchor</keyword>
<comment type="caution">
    <text evidence="17">The sequence shown here is derived from an EMBL/GenBank/DDBJ whole genome shotgun (WGS) entry which is preliminary data.</text>
</comment>
<dbReference type="Gene3D" id="3.30.70.960">
    <property type="entry name" value="SEA domain"/>
    <property type="match status" value="1"/>
</dbReference>
<comment type="caution">
    <text evidence="11">Lacks conserved residue(s) required for the propagation of feature annotation.</text>
</comment>
<accession>A0AAE0QT39</accession>
<evidence type="ECO:0000256" key="11">
    <source>
        <dbReference type="PROSITE-ProRule" id="PRU00124"/>
    </source>
</evidence>
<keyword evidence="4" id="KW-0677">Repeat</keyword>
<evidence type="ECO:0000259" key="16">
    <source>
        <dbReference type="PROSITE" id="PS50240"/>
    </source>
</evidence>
<keyword evidence="10 11" id="KW-1015">Disulfide bond</keyword>
<dbReference type="Proteomes" id="UP001274896">
    <property type="component" value="Unassembled WGS sequence"/>
</dbReference>
<dbReference type="InterPro" id="IPR035914">
    <property type="entry name" value="Sperma_CUB_dom_sf"/>
</dbReference>
<feature type="transmembrane region" description="Helical" evidence="13">
    <location>
        <begin position="26"/>
        <end position="49"/>
    </location>
</feature>
<dbReference type="Gene3D" id="2.60.120.290">
    <property type="entry name" value="Spermadhesin, CUB domain"/>
    <property type="match status" value="2"/>
</dbReference>
<dbReference type="InterPro" id="IPR001254">
    <property type="entry name" value="Trypsin_dom"/>
</dbReference>
<dbReference type="SUPFAM" id="SSF50494">
    <property type="entry name" value="Trypsin-like serine proteases"/>
    <property type="match status" value="1"/>
</dbReference>
<dbReference type="PROSITE" id="PS50024">
    <property type="entry name" value="SEA"/>
    <property type="match status" value="1"/>
</dbReference>
<dbReference type="SUPFAM" id="SSF49854">
    <property type="entry name" value="Spermadhesin, CUB domain"/>
    <property type="match status" value="2"/>
</dbReference>
<evidence type="ECO:0000313" key="17">
    <source>
        <dbReference type="EMBL" id="KAK3531475.1"/>
    </source>
</evidence>
<evidence type="ECO:0000256" key="4">
    <source>
        <dbReference type="ARBA" id="ARBA00022737"/>
    </source>
</evidence>
<dbReference type="CDD" id="cd00041">
    <property type="entry name" value="CUB"/>
    <property type="match status" value="2"/>
</dbReference>
<feature type="disulfide bond" evidence="11">
    <location>
        <begin position="540"/>
        <end position="558"/>
    </location>
</feature>
<organism evidence="17 18">
    <name type="scientific">Hemibagrus guttatus</name>
    <dbReference type="NCBI Taxonomy" id="175788"/>
    <lineage>
        <taxon>Eukaryota</taxon>
        <taxon>Metazoa</taxon>
        <taxon>Chordata</taxon>
        <taxon>Craniata</taxon>
        <taxon>Vertebrata</taxon>
        <taxon>Euteleostomi</taxon>
        <taxon>Actinopterygii</taxon>
        <taxon>Neopterygii</taxon>
        <taxon>Teleostei</taxon>
        <taxon>Ostariophysi</taxon>
        <taxon>Siluriformes</taxon>
        <taxon>Bagridae</taxon>
        <taxon>Hemibagrus</taxon>
    </lineage>
</organism>
<dbReference type="CDD" id="cd00190">
    <property type="entry name" value="Tryp_SPc"/>
    <property type="match status" value="1"/>
</dbReference>
<dbReference type="PROSITE" id="PS50068">
    <property type="entry name" value="LDLRA_2"/>
    <property type="match status" value="4"/>
</dbReference>
<dbReference type="SMART" id="SM00042">
    <property type="entry name" value="CUB"/>
    <property type="match status" value="2"/>
</dbReference>
<name>A0AAE0QT39_9TELE</name>
<dbReference type="Pfam" id="PF00431">
    <property type="entry name" value="CUB"/>
    <property type="match status" value="2"/>
</dbReference>
<feature type="domain" description="CUB" evidence="14">
    <location>
        <begin position="349"/>
        <end position="456"/>
    </location>
</feature>
<feature type="domain" description="Peptidase S1" evidence="16">
    <location>
        <begin position="621"/>
        <end position="858"/>
    </location>
</feature>
<evidence type="ECO:0000256" key="13">
    <source>
        <dbReference type="SAM" id="Phobius"/>
    </source>
</evidence>
<dbReference type="InterPro" id="IPR002172">
    <property type="entry name" value="LDrepeatLR_classA_rpt"/>
</dbReference>
<gene>
    <name evidence="17" type="ORF">QTP70_022104</name>
</gene>
<keyword evidence="8 13" id="KW-1133">Transmembrane helix</keyword>
<dbReference type="FunFam" id="2.40.10.10:FF:000003">
    <property type="entry name" value="Transmembrane serine protease 3"/>
    <property type="match status" value="1"/>
</dbReference>
<keyword evidence="6 12" id="KW-0720">Serine protease</keyword>
<dbReference type="Gene3D" id="2.40.10.10">
    <property type="entry name" value="Trypsin-like serine proteases"/>
    <property type="match status" value="2"/>
</dbReference>
<evidence type="ECO:0000256" key="9">
    <source>
        <dbReference type="ARBA" id="ARBA00023136"/>
    </source>
</evidence>
<proteinExistence type="predicted"/>
<evidence type="ECO:0000256" key="3">
    <source>
        <dbReference type="ARBA" id="ARBA00022692"/>
    </source>
</evidence>
<dbReference type="PROSITE" id="PS00135">
    <property type="entry name" value="TRYPSIN_SER"/>
    <property type="match status" value="1"/>
</dbReference>
<feature type="disulfide bond" evidence="11">
    <location>
        <begin position="480"/>
        <end position="495"/>
    </location>
</feature>
<dbReference type="Gene3D" id="4.10.400.10">
    <property type="entry name" value="Low-density Lipoprotein Receptor"/>
    <property type="match status" value="4"/>
</dbReference>
<dbReference type="EMBL" id="JAUCMX010000011">
    <property type="protein sequence ID" value="KAK3531475.1"/>
    <property type="molecule type" value="Genomic_DNA"/>
</dbReference>
<dbReference type="Pfam" id="PF00089">
    <property type="entry name" value="Trypsin"/>
    <property type="match status" value="1"/>
</dbReference>
<dbReference type="SMART" id="SM00192">
    <property type="entry name" value="LDLa"/>
    <property type="match status" value="4"/>
</dbReference>
<dbReference type="PROSITE" id="PS01180">
    <property type="entry name" value="CUB"/>
    <property type="match status" value="2"/>
</dbReference>
<dbReference type="GO" id="GO:0009566">
    <property type="term" value="P:fertilization"/>
    <property type="evidence" value="ECO:0007669"/>
    <property type="project" value="UniProtKB-ARBA"/>
</dbReference>
<feature type="disulfide bond" evidence="11">
    <location>
        <begin position="504"/>
        <end position="522"/>
    </location>
</feature>
<evidence type="ECO:0000256" key="10">
    <source>
        <dbReference type="ARBA" id="ARBA00023157"/>
    </source>
</evidence>
<dbReference type="InterPro" id="IPR023415">
    <property type="entry name" value="LDLR_class-A_CS"/>
</dbReference>
<dbReference type="CDD" id="cd00112">
    <property type="entry name" value="LDLa"/>
    <property type="match status" value="4"/>
</dbReference>
<sequence>GQNGNENVVFLTNAQKPASKQKKTGLVVGGVLLLLVLAAVAGFLIWWFAVICIFGSAQFPHLQETASSLPPVKPKLLQQKMALDMVNQQKSRTVVFSGDMKLIDAPYKPEYQNPNSMEFCETADELQDILNKTINNDTFLKKYYNQSVISAFSDGVIAYHWIRFDIPSVDVALLPKLTEERVLETLRRGVRQEGKRSMQAFTITDITASITDPRMARNPRAPAECFFQLEATSSFQKFQSPGYPDKYPVQTRCQWQIRAPKGNAILIKFPFFYVQDSCSSDYVFIFDSLSTDAAHAITQYCGQRPPTNPLEVISSGNHMLINLITDSPIQRPGFEARYRAVPAITAQTCGGLLTSESGNFTSPHYPSFYPPLADCNWTISVPVGMKIRVKFTMFRLKEPGVNIRVCHKDYVLINSTKYCGERSSLALNSNSNTMVISFHSDSSYTDKGFSAQYKAYDPQNPCPGQFACATGFCISKELQCDGWNDCGDMSDEKKCQCEEDHFVCANGMCKPRYWLCDQMNDCGDNSDEQDCSCGKNQFRCGDGTCLPLTVMCNGKKDCTDGSDEASCKESAGMCTDFTFTCGNGQCVNKLNAECDKATDCSDGTDEQGCACGERPYKHNRIVGGQNADVGEWPWQVSLHYQTSGHVCGASIISNKWLLSAAHCFMTGDPAYREPENWMTYSGMNDQQKDEKSVQMREVKTIITHSDYNQMTFDNDIAVLELKEPLEFSSTVHPVCLPSSSHVFPPGMNCWVTGWGALREGGSIANVLQKAMVKIINDTVCDSVTEGQVTSRMMCSGFLNGGVDACQGDSGGPLVCVSEANIWFQCGIVSWGEGCARRNKPGVYTRLTKFRQWIRQHTQV</sequence>
<reference evidence="17" key="1">
    <citation type="submission" date="2023-06" db="EMBL/GenBank/DDBJ databases">
        <title>Male Hemibagrus guttatus genome.</title>
        <authorList>
            <person name="Bian C."/>
        </authorList>
    </citation>
    <scope>NUCLEOTIDE SEQUENCE</scope>
    <source>
        <strain evidence="17">Male_cb2023</strain>
        <tissue evidence="17">Muscle</tissue>
    </source>
</reference>
<feature type="disulfide bond" evidence="11">
    <location>
        <begin position="533"/>
        <end position="545"/>
    </location>
</feature>
<dbReference type="SUPFAM" id="SSF82671">
    <property type="entry name" value="SEA domain"/>
    <property type="match status" value="1"/>
</dbReference>
<evidence type="ECO:0000256" key="8">
    <source>
        <dbReference type="ARBA" id="ARBA00022989"/>
    </source>
</evidence>
<feature type="non-terminal residue" evidence="17">
    <location>
        <position position="1"/>
    </location>
</feature>
<dbReference type="GO" id="GO:0006508">
    <property type="term" value="P:proteolysis"/>
    <property type="evidence" value="ECO:0007669"/>
    <property type="project" value="UniProtKB-KW"/>
</dbReference>
<keyword evidence="5 12" id="KW-0378">Hydrolase</keyword>
<keyword evidence="18" id="KW-1185">Reference proteome</keyword>
<evidence type="ECO:0000256" key="2">
    <source>
        <dbReference type="ARBA" id="ARBA00022670"/>
    </source>
</evidence>
<dbReference type="InterPro" id="IPR043504">
    <property type="entry name" value="Peptidase_S1_PA_chymotrypsin"/>
</dbReference>
<dbReference type="FunFam" id="4.10.400.10:FF:000117">
    <property type="entry name" value="Suppressor of tumorigenicity 14 protein homolog"/>
    <property type="match status" value="1"/>
</dbReference>
<keyword evidence="9 13" id="KW-0472">Membrane</keyword>
<dbReference type="Pfam" id="PF00057">
    <property type="entry name" value="Ldl_recept_a"/>
    <property type="match status" value="4"/>
</dbReference>
<dbReference type="InterPro" id="IPR000082">
    <property type="entry name" value="SEA_dom"/>
</dbReference>
<feature type="disulfide bond" evidence="11">
    <location>
        <begin position="594"/>
        <end position="609"/>
    </location>
</feature>
<evidence type="ECO:0000256" key="5">
    <source>
        <dbReference type="ARBA" id="ARBA00022801"/>
    </source>
</evidence>
<dbReference type="PANTHER" id="PTHR24252:SF17">
    <property type="entry name" value="SUPPRESSOR OF TUMORIGENICITY 14 PROTEIN HOMOLOG-RELATED"/>
    <property type="match status" value="1"/>
</dbReference>
<dbReference type="InterPro" id="IPR000859">
    <property type="entry name" value="CUB_dom"/>
</dbReference>
<evidence type="ECO:0000256" key="6">
    <source>
        <dbReference type="ARBA" id="ARBA00022825"/>
    </source>
</evidence>
<dbReference type="InterPro" id="IPR009003">
    <property type="entry name" value="Peptidase_S1_PA"/>
</dbReference>
<dbReference type="InterPro" id="IPR036055">
    <property type="entry name" value="LDL_receptor-like_sf"/>
</dbReference>
<dbReference type="FunFam" id="2.60.120.290:FF:000005">
    <property type="entry name" value="Procollagen C-endopeptidase enhancer 1"/>
    <property type="match status" value="1"/>
</dbReference>
<dbReference type="InterPro" id="IPR033116">
    <property type="entry name" value="TRYPSIN_SER"/>
</dbReference>
<keyword evidence="3 13" id="KW-0812">Transmembrane</keyword>
<feature type="disulfide bond" evidence="11">
    <location>
        <begin position="497"/>
        <end position="509"/>
    </location>
</feature>
<dbReference type="PROSITE" id="PS01209">
    <property type="entry name" value="LDLRA_1"/>
    <property type="match status" value="1"/>
</dbReference>
<dbReference type="InterPro" id="IPR036364">
    <property type="entry name" value="SEA_dom_sf"/>
</dbReference>
<evidence type="ECO:0000256" key="7">
    <source>
        <dbReference type="ARBA" id="ARBA00022968"/>
    </source>
</evidence>
<dbReference type="GO" id="GO:0004252">
    <property type="term" value="F:serine-type endopeptidase activity"/>
    <property type="evidence" value="ECO:0007669"/>
    <property type="project" value="InterPro"/>
</dbReference>
<evidence type="ECO:0000259" key="14">
    <source>
        <dbReference type="PROSITE" id="PS01180"/>
    </source>
</evidence>
<evidence type="ECO:0000313" key="18">
    <source>
        <dbReference type="Proteomes" id="UP001274896"/>
    </source>
</evidence>
<dbReference type="PROSITE" id="PS50240">
    <property type="entry name" value="TRYPSIN_DOM"/>
    <property type="match status" value="1"/>
</dbReference>
<dbReference type="InterPro" id="IPR018114">
    <property type="entry name" value="TRYPSIN_HIS"/>
</dbReference>
<feature type="disulfide bond" evidence="11">
    <location>
        <begin position="574"/>
        <end position="586"/>
    </location>
</feature>
<dbReference type="GO" id="GO:0016020">
    <property type="term" value="C:membrane"/>
    <property type="evidence" value="ECO:0007669"/>
    <property type="project" value="UniProtKB-SubCell"/>
</dbReference>
<evidence type="ECO:0008006" key="19">
    <source>
        <dbReference type="Google" id="ProtNLM"/>
    </source>
</evidence>
<protein>
    <recommendedName>
        <fullName evidence="19">Suppressor of tumorigenicity 14 protein</fullName>
    </recommendedName>
</protein>
<evidence type="ECO:0000259" key="15">
    <source>
        <dbReference type="PROSITE" id="PS50024"/>
    </source>
</evidence>
<dbReference type="SUPFAM" id="SSF57424">
    <property type="entry name" value="LDL receptor-like module"/>
    <property type="match status" value="3"/>
</dbReference>
<feature type="disulfide bond" evidence="11">
    <location>
        <begin position="468"/>
        <end position="486"/>
    </location>
</feature>
<dbReference type="PROSITE" id="PS00134">
    <property type="entry name" value="TRYPSIN_HIS"/>
    <property type="match status" value="1"/>
</dbReference>
<dbReference type="PRINTS" id="PR00261">
    <property type="entry name" value="LDLRECEPTOR"/>
</dbReference>
<feature type="disulfide bond" evidence="11">
    <location>
        <begin position="516"/>
        <end position="531"/>
    </location>
</feature>
<evidence type="ECO:0000256" key="12">
    <source>
        <dbReference type="RuleBase" id="RU363034"/>
    </source>
</evidence>
<comment type="subcellular location">
    <subcellularLocation>
        <location evidence="1">Membrane</location>
        <topology evidence="1">Single-pass type II membrane protein</topology>
    </subcellularLocation>
</comment>
<feature type="domain" description="CUB" evidence="14">
    <location>
        <begin position="225"/>
        <end position="341"/>
    </location>
</feature>